<dbReference type="PROSITE" id="PS50106">
    <property type="entry name" value="PDZ"/>
    <property type="match status" value="1"/>
</dbReference>
<evidence type="ECO:0000313" key="7">
    <source>
        <dbReference type="Proteomes" id="UP000218023"/>
    </source>
</evidence>
<dbReference type="EMBL" id="NSJZ01000017">
    <property type="protein sequence ID" value="PAU96256.1"/>
    <property type="molecule type" value="Genomic_DNA"/>
</dbReference>
<evidence type="ECO:0000256" key="1">
    <source>
        <dbReference type="ARBA" id="ARBA00010541"/>
    </source>
</evidence>
<keyword evidence="4" id="KW-0720">Serine protease</keyword>
<evidence type="ECO:0000313" key="6">
    <source>
        <dbReference type="EMBL" id="PAU96256.1"/>
    </source>
</evidence>
<evidence type="ECO:0000259" key="5">
    <source>
        <dbReference type="PROSITE" id="PS50106"/>
    </source>
</evidence>
<keyword evidence="7" id="KW-1185">Reference proteome</keyword>
<proteinExistence type="inferred from homology"/>
<dbReference type="PANTHER" id="PTHR43343">
    <property type="entry name" value="PEPTIDASE S12"/>
    <property type="match status" value="1"/>
</dbReference>
<name>A0A2A2GF52_9RHOB</name>
<dbReference type="GO" id="GO:0006508">
    <property type="term" value="P:proteolysis"/>
    <property type="evidence" value="ECO:0007669"/>
    <property type="project" value="UniProtKB-KW"/>
</dbReference>
<dbReference type="InterPro" id="IPR036034">
    <property type="entry name" value="PDZ_sf"/>
</dbReference>
<dbReference type="OrthoDB" id="7358927at2"/>
<comment type="similarity">
    <text evidence="1">Belongs to the peptidase S1C family.</text>
</comment>
<sequence length="373" mass="38688">MTKDGFGPRLALVTLAAILVILVWRGLPLLEPALRGPADEPRTVAPRGDLAADEQTTIAIFENARDSVVSITTESRVVDFWTRNAYDVPRGSGSGFIWDAQGHVVTNNHVIEGATGALVRLADGRAYPARLVGAAPEHDLAVLRIDAGAEKALPLAVGVSENLRVGQSVFAIGNPFGLDWTLTTGIVSALDRELPGERGGAIRGLIQTDAAINPGNSGGPLLDSAGRLIGVNTAIYSPSGSSAGIGFAVPVDTVNRVVPQLIATGRYAPPTLGVVHDPRGDAMLARAGLMGVMVLEVTPGSPAAAAGLRPARITADGRLALGDVIQTLDGVAVEDSEDLRAALDRRRAGETVRLGLLREGRDTEVTVTLAAGQ</sequence>
<dbReference type="Pfam" id="PF13365">
    <property type="entry name" value="Trypsin_2"/>
    <property type="match status" value="1"/>
</dbReference>
<dbReference type="InterPro" id="IPR001940">
    <property type="entry name" value="Peptidase_S1C"/>
</dbReference>
<gene>
    <name evidence="6" type="ORF">CK240_14690</name>
</gene>
<dbReference type="Gene3D" id="2.30.42.10">
    <property type="match status" value="1"/>
</dbReference>
<protein>
    <submittedName>
        <fullName evidence="6">2-alkenal reductase</fullName>
    </submittedName>
</protein>
<dbReference type="SUPFAM" id="SSF50156">
    <property type="entry name" value="PDZ domain-like"/>
    <property type="match status" value="1"/>
</dbReference>
<dbReference type="InterPro" id="IPR009003">
    <property type="entry name" value="Peptidase_S1_PA"/>
</dbReference>
<keyword evidence="2" id="KW-0645">Protease</keyword>
<reference evidence="6 7" key="1">
    <citation type="submission" date="2017-09" db="EMBL/GenBank/DDBJ databases">
        <title>Paracoccus alkalisoli sp. nov., isolated from saline alkaline soil.</title>
        <authorList>
            <person name="Dong X."/>
            <person name="Zhang G."/>
        </authorList>
    </citation>
    <scope>NUCLEOTIDE SEQUENCE [LARGE SCALE GENOMIC DNA]</scope>
    <source>
        <strain evidence="6 7">WN007</strain>
    </source>
</reference>
<dbReference type="SUPFAM" id="SSF50494">
    <property type="entry name" value="Trypsin-like serine proteases"/>
    <property type="match status" value="1"/>
</dbReference>
<evidence type="ECO:0000256" key="3">
    <source>
        <dbReference type="ARBA" id="ARBA00022801"/>
    </source>
</evidence>
<evidence type="ECO:0000256" key="4">
    <source>
        <dbReference type="ARBA" id="ARBA00022825"/>
    </source>
</evidence>
<dbReference type="InterPro" id="IPR001478">
    <property type="entry name" value="PDZ"/>
</dbReference>
<dbReference type="SMART" id="SM00228">
    <property type="entry name" value="PDZ"/>
    <property type="match status" value="1"/>
</dbReference>
<dbReference type="GO" id="GO:0004252">
    <property type="term" value="F:serine-type endopeptidase activity"/>
    <property type="evidence" value="ECO:0007669"/>
    <property type="project" value="InterPro"/>
</dbReference>
<dbReference type="InterPro" id="IPR051201">
    <property type="entry name" value="Chloro_Bact_Ser_Proteases"/>
</dbReference>
<dbReference type="AlphaFoldDB" id="A0A2A2GF52"/>
<feature type="domain" description="PDZ" evidence="5">
    <location>
        <begin position="261"/>
        <end position="360"/>
    </location>
</feature>
<dbReference type="Pfam" id="PF13180">
    <property type="entry name" value="PDZ_2"/>
    <property type="match status" value="1"/>
</dbReference>
<organism evidence="6 7">
    <name type="scientific">Paracoccus salipaludis</name>
    <dbReference type="NCBI Taxonomy" id="2032623"/>
    <lineage>
        <taxon>Bacteria</taxon>
        <taxon>Pseudomonadati</taxon>
        <taxon>Pseudomonadota</taxon>
        <taxon>Alphaproteobacteria</taxon>
        <taxon>Rhodobacterales</taxon>
        <taxon>Paracoccaceae</taxon>
        <taxon>Paracoccus</taxon>
    </lineage>
</organism>
<comment type="caution">
    <text evidence="6">The sequence shown here is derived from an EMBL/GenBank/DDBJ whole genome shotgun (WGS) entry which is preliminary data.</text>
</comment>
<evidence type="ECO:0000256" key="2">
    <source>
        <dbReference type="ARBA" id="ARBA00022670"/>
    </source>
</evidence>
<dbReference type="Proteomes" id="UP000218023">
    <property type="component" value="Unassembled WGS sequence"/>
</dbReference>
<dbReference type="PANTHER" id="PTHR43343:SF3">
    <property type="entry name" value="PROTEASE DO-LIKE 8, CHLOROPLASTIC"/>
    <property type="match status" value="1"/>
</dbReference>
<keyword evidence="3" id="KW-0378">Hydrolase</keyword>
<accession>A0A2A2GF52</accession>
<dbReference type="PRINTS" id="PR00834">
    <property type="entry name" value="PROTEASES2C"/>
</dbReference>
<dbReference type="Gene3D" id="2.40.10.10">
    <property type="entry name" value="Trypsin-like serine proteases"/>
    <property type="match status" value="2"/>
</dbReference>
<dbReference type="InterPro" id="IPR043504">
    <property type="entry name" value="Peptidase_S1_PA_chymotrypsin"/>
</dbReference>
<dbReference type="FunFam" id="2.40.10.10:FF:000001">
    <property type="entry name" value="Periplasmic serine protease DegS"/>
    <property type="match status" value="1"/>
</dbReference>